<evidence type="ECO:0000313" key="2">
    <source>
        <dbReference type="Proteomes" id="UP000018211"/>
    </source>
</evidence>
<proteinExistence type="predicted"/>
<name>A0AAV2VPT1_9VIBR</name>
<comment type="caution">
    <text evidence="1">The sequence shown here is derived from an EMBL/GenBank/DDBJ whole genome shotgun (WGS) entry which is preliminary data.</text>
</comment>
<dbReference type="Proteomes" id="UP000018211">
    <property type="component" value="Unassembled WGS sequence"/>
</dbReference>
<reference evidence="1 2" key="1">
    <citation type="journal article" date="2013" name="ISME J.">
        <title>Comparative genomics of pathogenic lineages of Vibrio nigripulchritudo identifies virulence-associated traits.</title>
        <authorList>
            <person name="Goudenege D."/>
            <person name="Labreuche Y."/>
            <person name="Krin E."/>
            <person name="Ansquer D."/>
            <person name="Mangenot S."/>
            <person name="Calteau A."/>
            <person name="Medigue C."/>
            <person name="Mazel D."/>
            <person name="Polz M.F."/>
            <person name="Le Roux F."/>
        </authorList>
    </citation>
    <scope>NUCLEOTIDE SEQUENCE [LARGE SCALE GENOMIC DNA]</scope>
    <source>
        <strain evidence="1 2">SOn1</strain>
    </source>
</reference>
<accession>A0AAV2VPT1</accession>
<protein>
    <submittedName>
        <fullName evidence="1">Uncharacterized protein</fullName>
    </submittedName>
</protein>
<organism evidence="1 2">
    <name type="scientific">Vibrio nigripulchritudo SOn1</name>
    <dbReference type="NCBI Taxonomy" id="1238450"/>
    <lineage>
        <taxon>Bacteria</taxon>
        <taxon>Pseudomonadati</taxon>
        <taxon>Pseudomonadota</taxon>
        <taxon>Gammaproteobacteria</taxon>
        <taxon>Vibrionales</taxon>
        <taxon>Vibrionaceae</taxon>
        <taxon>Vibrio</taxon>
    </lineage>
</organism>
<evidence type="ECO:0000313" key="1">
    <source>
        <dbReference type="EMBL" id="CCO46431.1"/>
    </source>
</evidence>
<dbReference type="EMBL" id="CAOF01000086">
    <property type="protein sequence ID" value="CCO46431.1"/>
    <property type="molecule type" value="Genomic_DNA"/>
</dbReference>
<sequence length="48" mass="5847">MRKMDCRDRDRRLDLDRNPPSFNAKIVRLSQDFSMVTAQHWTRLGKRK</sequence>
<dbReference type="AlphaFoldDB" id="A0AAV2VPT1"/>
<gene>
    <name evidence="1" type="ORF">VIBNISOn1_1760052</name>
</gene>